<keyword evidence="1" id="KW-0812">Transmembrane</keyword>
<dbReference type="PANTHER" id="PTHR23028">
    <property type="entry name" value="ACETYLTRANSFERASE"/>
    <property type="match status" value="1"/>
</dbReference>
<dbReference type="InterPro" id="IPR002656">
    <property type="entry name" value="Acyl_transf_3_dom"/>
</dbReference>
<keyword evidence="4" id="KW-1185">Reference proteome</keyword>
<feature type="transmembrane region" description="Helical" evidence="1">
    <location>
        <begin position="228"/>
        <end position="246"/>
    </location>
</feature>
<dbReference type="GO" id="GO:0016747">
    <property type="term" value="F:acyltransferase activity, transferring groups other than amino-acyl groups"/>
    <property type="evidence" value="ECO:0007669"/>
    <property type="project" value="InterPro"/>
</dbReference>
<organism evidence="3 4">
    <name type="scientific">Phyllobacterium zundukense</name>
    <dbReference type="NCBI Taxonomy" id="1867719"/>
    <lineage>
        <taxon>Bacteria</taxon>
        <taxon>Pseudomonadati</taxon>
        <taxon>Pseudomonadota</taxon>
        <taxon>Alphaproteobacteria</taxon>
        <taxon>Hyphomicrobiales</taxon>
        <taxon>Phyllobacteriaceae</taxon>
        <taxon>Phyllobacterium</taxon>
    </lineage>
</organism>
<feature type="transmembrane region" description="Helical" evidence="1">
    <location>
        <begin position="84"/>
        <end position="106"/>
    </location>
</feature>
<comment type="caution">
    <text evidence="3">The sequence shown here is derived from an EMBL/GenBank/DDBJ whole genome shotgun (WGS) entry which is preliminary data.</text>
</comment>
<gene>
    <name evidence="3" type="ORF">B5P45_03280</name>
</gene>
<reference evidence="3 4" key="1">
    <citation type="journal article" date="2017" name="Int J Environ Stud">
        <title>Does the Miocene-Pliocene relict legume Oxytropis triphylla form nitrogen-fixing nodules with a combination of bacterial strains?</title>
        <authorList>
            <person name="Safronova V."/>
            <person name="Belimov A."/>
            <person name="Sazanova A."/>
            <person name="Kuznetsova I."/>
            <person name="Popova J."/>
            <person name="Andronov E."/>
            <person name="Verkhozina A."/>
            <person name="Tikhonovich I."/>
        </authorList>
    </citation>
    <scope>NUCLEOTIDE SEQUENCE [LARGE SCALE GENOMIC DNA]</scope>
    <source>
        <strain evidence="3 4">Tri-38</strain>
    </source>
</reference>
<dbReference type="Proteomes" id="UP000232163">
    <property type="component" value="Unassembled WGS sequence"/>
</dbReference>
<feature type="transmembrane region" description="Helical" evidence="1">
    <location>
        <begin position="12"/>
        <end position="32"/>
    </location>
</feature>
<feature type="transmembrane region" description="Helical" evidence="1">
    <location>
        <begin position="282"/>
        <end position="304"/>
    </location>
</feature>
<keyword evidence="1" id="KW-1133">Transmembrane helix</keyword>
<evidence type="ECO:0000313" key="4">
    <source>
        <dbReference type="Proteomes" id="UP000232163"/>
    </source>
</evidence>
<dbReference type="InterPro" id="IPR050879">
    <property type="entry name" value="Acyltransferase_3"/>
</dbReference>
<dbReference type="Pfam" id="PF01757">
    <property type="entry name" value="Acyl_transf_3"/>
    <property type="match status" value="1"/>
</dbReference>
<feature type="transmembrane region" description="Helical" evidence="1">
    <location>
        <begin position="193"/>
        <end position="216"/>
    </location>
</feature>
<feature type="transmembrane region" description="Helical" evidence="1">
    <location>
        <begin position="168"/>
        <end position="187"/>
    </location>
</feature>
<feature type="transmembrane region" description="Helical" evidence="1">
    <location>
        <begin position="143"/>
        <end position="161"/>
    </location>
</feature>
<dbReference type="EMBL" id="MZMT01000003">
    <property type="protein sequence ID" value="PIO46824.1"/>
    <property type="molecule type" value="Genomic_DNA"/>
</dbReference>
<keyword evidence="1" id="KW-0472">Membrane</keyword>
<dbReference type="PANTHER" id="PTHR23028:SF134">
    <property type="entry name" value="PUTATIVE (AFU_ORTHOLOGUE AFUA_4G08520)-RELATED"/>
    <property type="match status" value="1"/>
</dbReference>
<feature type="transmembrane region" description="Helical" evidence="1">
    <location>
        <begin position="252"/>
        <end position="270"/>
    </location>
</feature>
<evidence type="ECO:0000259" key="2">
    <source>
        <dbReference type="Pfam" id="PF01757"/>
    </source>
</evidence>
<dbReference type="AlphaFoldDB" id="A0A2N9W506"/>
<sequence length="361" mass="40275">MSWSRQKMHKDRYYLLDAMRGVAALLVVFFHAGSFTQTNYAAKGYLAVDFFFALSGFVIAMSYGGRLRGGLSVWRFTLMRLIRFYPLFVLGLALGVTKALGALFFADAQAISIAQITLSALWGIVMLPTLFAPHELFPLNGPAWSLFLEFAMSIAFAAWFVRWRDSSLVFLAVVSATAMTIFVIQTGTLHGGWAWSTFGVGVARITFAFTVGVLLARYKIHIERRVSWLALLPITALVLTCSVAVYDAFPVDLIIALIVCPAILYLGIAFEVPPSMHGVSRFLGQISFPVYAVHFPLMFIFNFAVRKVGVPGELTIWLFIPCLFAGCSLLFHLFDVPVRRYLSDEFIKRRPPEIQHQPTGS</sequence>
<feature type="transmembrane region" description="Helical" evidence="1">
    <location>
        <begin position="316"/>
        <end position="334"/>
    </location>
</feature>
<evidence type="ECO:0000313" key="3">
    <source>
        <dbReference type="EMBL" id="PIO46824.1"/>
    </source>
</evidence>
<accession>A0A2N9W506</accession>
<proteinExistence type="predicted"/>
<protein>
    <recommendedName>
        <fullName evidence="2">Acyltransferase 3 domain-containing protein</fullName>
    </recommendedName>
</protein>
<evidence type="ECO:0000256" key="1">
    <source>
        <dbReference type="SAM" id="Phobius"/>
    </source>
</evidence>
<feature type="domain" description="Acyltransferase 3" evidence="2">
    <location>
        <begin position="16"/>
        <end position="326"/>
    </location>
</feature>
<feature type="transmembrane region" description="Helical" evidence="1">
    <location>
        <begin position="44"/>
        <end position="64"/>
    </location>
</feature>
<name>A0A2N9W506_9HYPH</name>